<proteinExistence type="predicted"/>
<gene>
    <name evidence="5" type="ORF">E3O06_00715</name>
</gene>
<organism evidence="5 6">
    <name type="scientific">Cryobacterium glaciale</name>
    <dbReference type="NCBI Taxonomy" id="1259145"/>
    <lineage>
        <taxon>Bacteria</taxon>
        <taxon>Bacillati</taxon>
        <taxon>Actinomycetota</taxon>
        <taxon>Actinomycetes</taxon>
        <taxon>Micrococcales</taxon>
        <taxon>Microbacteriaceae</taxon>
        <taxon>Cryobacterium</taxon>
    </lineage>
</organism>
<dbReference type="InterPro" id="IPR009075">
    <property type="entry name" value="AcylCo_DH/oxidase_C"/>
</dbReference>
<evidence type="ECO:0000256" key="2">
    <source>
        <dbReference type="ARBA" id="ARBA00022827"/>
    </source>
</evidence>
<sequence>MNVNAVPSSTVGEIGLMAAEAVRELALKATGGSKISTYVEGPSPLAWNELVEGGWDLAGIVENGEGATRRDLVEIAIAWGEQLIPLPFMLTIVAKRHSPASLETDAPLTMALPIVSLPSGRSYLPFGQLDGILLVRDPGGSTDGVHSIPAGQADDLALSLHGIEADEISALSPQVARDVAIVLVAECVGGARQLLADGVSFVGTREQFGQPIGSFQAIKHHLANALIAVELAESTTIWASVDDTVSAAVLLFAVDQCIKTAEIVVQVHGGLGFTWEMGLHFYLRHMMMVREMVPGLIQLATIE</sequence>
<dbReference type="AlphaFoldDB" id="A0A4R8V3U5"/>
<dbReference type="EMBL" id="SOEY01000002">
    <property type="protein sequence ID" value="TFB77310.1"/>
    <property type="molecule type" value="Genomic_DNA"/>
</dbReference>
<keyword evidence="3" id="KW-0560">Oxidoreductase</keyword>
<feature type="domain" description="Acyl-CoA dehydrogenase/oxidase C-terminal" evidence="4">
    <location>
        <begin position="181"/>
        <end position="290"/>
    </location>
</feature>
<dbReference type="PANTHER" id="PTHR43884:SF20">
    <property type="entry name" value="ACYL-COA DEHYDROGENASE FADE28"/>
    <property type="match status" value="1"/>
</dbReference>
<dbReference type="Gene3D" id="1.20.140.10">
    <property type="entry name" value="Butyryl-CoA Dehydrogenase, subunit A, domain 3"/>
    <property type="match status" value="1"/>
</dbReference>
<reference evidence="5 6" key="1">
    <citation type="submission" date="2019-03" db="EMBL/GenBank/DDBJ databases">
        <title>Genomics of glacier-inhabiting Cryobacterium strains.</title>
        <authorList>
            <person name="Liu Q."/>
            <person name="Xin Y.-H."/>
        </authorList>
    </citation>
    <scope>NUCLEOTIDE SEQUENCE [LARGE SCALE GENOMIC DNA]</scope>
    <source>
        <strain evidence="5 6">HLT2-23</strain>
    </source>
</reference>
<dbReference type="SUPFAM" id="SSF47203">
    <property type="entry name" value="Acyl-CoA dehydrogenase C-terminal domain-like"/>
    <property type="match status" value="1"/>
</dbReference>
<evidence type="ECO:0000256" key="1">
    <source>
        <dbReference type="ARBA" id="ARBA00022630"/>
    </source>
</evidence>
<evidence type="ECO:0000259" key="4">
    <source>
        <dbReference type="Pfam" id="PF00441"/>
    </source>
</evidence>
<dbReference type="InterPro" id="IPR036250">
    <property type="entry name" value="AcylCo_DH-like_C"/>
</dbReference>
<dbReference type="PANTHER" id="PTHR43884">
    <property type="entry name" value="ACYL-COA DEHYDROGENASE"/>
    <property type="match status" value="1"/>
</dbReference>
<dbReference type="RefSeq" id="WP_134501122.1">
    <property type="nucleotide sequence ID" value="NZ_SOEY01000002.1"/>
</dbReference>
<dbReference type="GO" id="GO:0003995">
    <property type="term" value="F:acyl-CoA dehydrogenase activity"/>
    <property type="evidence" value="ECO:0007669"/>
    <property type="project" value="TreeGrafter"/>
</dbReference>
<evidence type="ECO:0000313" key="6">
    <source>
        <dbReference type="Proteomes" id="UP000298173"/>
    </source>
</evidence>
<accession>A0A4R8V3U5</accession>
<comment type="caution">
    <text evidence="5">The sequence shown here is derived from an EMBL/GenBank/DDBJ whole genome shotgun (WGS) entry which is preliminary data.</text>
</comment>
<name>A0A4R8V3U5_9MICO</name>
<keyword evidence="1" id="KW-0285">Flavoprotein</keyword>
<evidence type="ECO:0000313" key="5">
    <source>
        <dbReference type="EMBL" id="TFB77310.1"/>
    </source>
</evidence>
<keyword evidence="2" id="KW-0274">FAD</keyword>
<dbReference type="OrthoDB" id="7328575at2"/>
<keyword evidence="6" id="KW-1185">Reference proteome</keyword>
<evidence type="ECO:0000256" key="3">
    <source>
        <dbReference type="ARBA" id="ARBA00023002"/>
    </source>
</evidence>
<protein>
    <submittedName>
        <fullName evidence="5">Acyl-CoA dehydrogenase</fullName>
    </submittedName>
</protein>
<dbReference type="Pfam" id="PF00441">
    <property type="entry name" value="Acyl-CoA_dh_1"/>
    <property type="match status" value="1"/>
</dbReference>
<dbReference type="Proteomes" id="UP000298173">
    <property type="component" value="Unassembled WGS sequence"/>
</dbReference>